<name>A0A2J5HH75_9EURO</name>
<organism evidence="1 2">
    <name type="scientific">Aspergillus taichungensis</name>
    <dbReference type="NCBI Taxonomy" id="482145"/>
    <lineage>
        <taxon>Eukaryota</taxon>
        <taxon>Fungi</taxon>
        <taxon>Dikarya</taxon>
        <taxon>Ascomycota</taxon>
        <taxon>Pezizomycotina</taxon>
        <taxon>Eurotiomycetes</taxon>
        <taxon>Eurotiomycetidae</taxon>
        <taxon>Eurotiales</taxon>
        <taxon>Aspergillaceae</taxon>
        <taxon>Aspergillus</taxon>
        <taxon>Aspergillus subgen. Circumdati</taxon>
    </lineage>
</organism>
<sequence>MHLTMHHDFSSLLILFSLFFFPVLFCLSPTLDHISFHLDLPPLCMLMRSQPSLTVAAMHDFGS</sequence>
<dbReference type="Proteomes" id="UP000235023">
    <property type="component" value="Unassembled WGS sequence"/>
</dbReference>
<keyword evidence="2" id="KW-1185">Reference proteome</keyword>
<proteinExistence type="predicted"/>
<gene>
    <name evidence="1" type="ORF">BDW42DRAFT_178860</name>
</gene>
<evidence type="ECO:0000313" key="2">
    <source>
        <dbReference type="Proteomes" id="UP000235023"/>
    </source>
</evidence>
<evidence type="ECO:0000313" key="1">
    <source>
        <dbReference type="EMBL" id="PLN76348.1"/>
    </source>
</evidence>
<protein>
    <submittedName>
        <fullName evidence="1">Uncharacterized protein</fullName>
    </submittedName>
</protein>
<dbReference type="EMBL" id="KZ559620">
    <property type="protein sequence ID" value="PLN76348.1"/>
    <property type="molecule type" value="Genomic_DNA"/>
</dbReference>
<dbReference type="AlphaFoldDB" id="A0A2J5HH75"/>
<accession>A0A2J5HH75</accession>
<reference evidence="2" key="1">
    <citation type="submission" date="2017-12" db="EMBL/GenBank/DDBJ databases">
        <authorList>
            <consortium name="DOE Joint Genome Institute"/>
            <person name="Mondo S.J."/>
            <person name="Kjaerbolling I."/>
            <person name="Vesth T.C."/>
            <person name="Frisvad J.C."/>
            <person name="Nybo J.L."/>
            <person name="Theobald S."/>
            <person name="Kuo A."/>
            <person name="Bowyer P."/>
            <person name="Matsuda Y."/>
            <person name="Lyhne E.K."/>
            <person name="Kogle M.E."/>
            <person name="Clum A."/>
            <person name="Lipzen A."/>
            <person name="Salamov A."/>
            <person name="Ngan C.Y."/>
            <person name="Daum C."/>
            <person name="Chiniquy J."/>
            <person name="Barry K."/>
            <person name="LaButti K."/>
            <person name="Haridas S."/>
            <person name="Simmons B.A."/>
            <person name="Magnuson J.K."/>
            <person name="Mortensen U.H."/>
            <person name="Larsen T.O."/>
            <person name="Grigoriev I.V."/>
            <person name="Baker S.E."/>
            <person name="Andersen M.R."/>
            <person name="Nordberg H.P."/>
            <person name="Cantor M.N."/>
            <person name="Hua S.X."/>
        </authorList>
    </citation>
    <scope>NUCLEOTIDE SEQUENCE [LARGE SCALE GENOMIC DNA]</scope>
    <source>
        <strain evidence="2">IBT 19404</strain>
    </source>
</reference>